<dbReference type="Proteomes" id="UP000614469">
    <property type="component" value="Unassembled WGS sequence"/>
</dbReference>
<dbReference type="InterPro" id="IPR057666">
    <property type="entry name" value="DrpA_SLOG"/>
</dbReference>
<sequence length="369" mass="40468">MDEKRYWIGINLVKGIGAVRLRALLEFFGDAKSAWEASPTDLRAAGLSKTLIERFLDVRNKIDLDTLWEQIAEKDIRVMTWNDADYPARLREIAQPPPILYLRGDFLEEDAWSVAIVGTRRVTAYGRQVTEEISSFLAQNGVTVVSGLARGVDGIAHQSALKAGGRTLAVLGSGVDRIYPPEHRDLAKKIIQSGAVISDYAPGTPPESSNFPPRNRIIAGLSMATIVIEAGETSGALITADFALEQGREIFALPGNIFAPQSKGPNRLIQRGAHPLIEPRDILEVLDLTRVTEHRAARKALPADETEALLLDTLTHEPLHVDEIRAKTGLAVEKVSSALVMMELKGLVRHVGGMNYVVVREIQADYDTD</sequence>
<dbReference type="SUPFAM" id="SSF47781">
    <property type="entry name" value="RuvA domain 2-like"/>
    <property type="match status" value="1"/>
</dbReference>
<evidence type="ECO:0000313" key="4">
    <source>
        <dbReference type="EMBL" id="MBC8335311.1"/>
    </source>
</evidence>
<dbReference type="NCBIfam" id="TIGR00732">
    <property type="entry name" value="dprA"/>
    <property type="match status" value="1"/>
</dbReference>
<dbReference type="InterPro" id="IPR036388">
    <property type="entry name" value="WH-like_DNA-bd_sf"/>
</dbReference>
<gene>
    <name evidence="4" type="primary">dprA</name>
    <name evidence="4" type="ORF">H8E29_08615</name>
</gene>
<protein>
    <submittedName>
        <fullName evidence="4">DNA-protecting protein DprA</fullName>
    </submittedName>
</protein>
<comment type="caution">
    <text evidence="4">The sequence shown here is derived from an EMBL/GenBank/DDBJ whole genome shotgun (WGS) entry which is preliminary data.</text>
</comment>
<dbReference type="EMBL" id="JACNJN010000102">
    <property type="protein sequence ID" value="MBC8335311.1"/>
    <property type="molecule type" value="Genomic_DNA"/>
</dbReference>
<evidence type="ECO:0000256" key="1">
    <source>
        <dbReference type="ARBA" id="ARBA00006525"/>
    </source>
</evidence>
<evidence type="ECO:0000313" key="5">
    <source>
        <dbReference type="Proteomes" id="UP000614469"/>
    </source>
</evidence>
<feature type="domain" description="Smf/DprA SLOG" evidence="2">
    <location>
        <begin position="78"/>
        <end position="286"/>
    </location>
</feature>
<feature type="domain" description="DprA winged helix" evidence="3">
    <location>
        <begin position="296"/>
        <end position="353"/>
    </location>
</feature>
<proteinExistence type="inferred from homology"/>
<dbReference type="AlphaFoldDB" id="A0A8J6NLM9"/>
<dbReference type="InterPro" id="IPR003488">
    <property type="entry name" value="DprA"/>
</dbReference>
<evidence type="ECO:0000259" key="3">
    <source>
        <dbReference type="Pfam" id="PF17782"/>
    </source>
</evidence>
<dbReference type="Pfam" id="PF02481">
    <property type="entry name" value="DNA_processg_A"/>
    <property type="match status" value="1"/>
</dbReference>
<comment type="similarity">
    <text evidence="1">Belongs to the DprA/Smf family.</text>
</comment>
<dbReference type="PANTHER" id="PTHR43022">
    <property type="entry name" value="PROTEIN SMF"/>
    <property type="match status" value="1"/>
</dbReference>
<dbReference type="Gene3D" id="1.10.10.10">
    <property type="entry name" value="Winged helix-like DNA-binding domain superfamily/Winged helix DNA-binding domain"/>
    <property type="match status" value="1"/>
</dbReference>
<dbReference type="InterPro" id="IPR010994">
    <property type="entry name" value="RuvA_2-like"/>
</dbReference>
<evidence type="ECO:0000259" key="2">
    <source>
        <dbReference type="Pfam" id="PF02481"/>
    </source>
</evidence>
<reference evidence="4 5" key="1">
    <citation type="submission" date="2020-08" db="EMBL/GenBank/DDBJ databases">
        <title>Bridging the membrane lipid divide: bacteria of the FCB group superphylum have the potential to synthesize archaeal ether lipids.</title>
        <authorList>
            <person name="Villanueva L."/>
            <person name="Von Meijenfeldt F.A.B."/>
            <person name="Westbye A.B."/>
            <person name="Yadav S."/>
            <person name="Hopmans E.C."/>
            <person name="Dutilh B.E."/>
            <person name="Sinninghe Damste J.S."/>
        </authorList>
    </citation>
    <scope>NUCLEOTIDE SEQUENCE [LARGE SCALE GENOMIC DNA]</scope>
    <source>
        <strain evidence="4">NIOZ-UU36</strain>
    </source>
</reference>
<dbReference type="GO" id="GO:0009294">
    <property type="term" value="P:DNA-mediated transformation"/>
    <property type="evidence" value="ECO:0007669"/>
    <property type="project" value="InterPro"/>
</dbReference>
<organism evidence="4 5">
    <name type="scientific">Candidatus Desulfolinea nitratireducens</name>
    <dbReference type="NCBI Taxonomy" id="2841698"/>
    <lineage>
        <taxon>Bacteria</taxon>
        <taxon>Bacillati</taxon>
        <taxon>Chloroflexota</taxon>
        <taxon>Anaerolineae</taxon>
        <taxon>Anaerolineales</taxon>
        <taxon>Anaerolineales incertae sedis</taxon>
        <taxon>Candidatus Desulfolinea</taxon>
    </lineage>
</organism>
<dbReference type="Gene3D" id="3.40.50.450">
    <property type="match status" value="1"/>
</dbReference>
<dbReference type="SUPFAM" id="SSF102405">
    <property type="entry name" value="MCP/YpsA-like"/>
    <property type="match status" value="1"/>
</dbReference>
<name>A0A8J6NLM9_9CHLR</name>
<dbReference type="PANTHER" id="PTHR43022:SF1">
    <property type="entry name" value="PROTEIN SMF"/>
    <property type="match status" value="1"/>
</dbReference>
<dbReference type="InterPro" id="IPR041614">
    <property type="entry name" value="DprA_WH"/>
</dbReference>
<accession>A0A8J6NLM9</accession>
<dbReference type="Pfam" id="PF17782">
    <property type="entry name" value="WHD_DprA"/>
    <property type="match status" value="1"/>
</dbReference>